<keyword evidence="2" id="KW-1185">Reference proteome</keyword>
<comment type="caution">
    <text evidence="1">The sequence shown here is derived from an EMBL/GenBank/DDBJ whole genome shotgun (WGS) entry which is preliminary data.</text>
</comment>
<reference evidence="1 2" key="1">
    <citation type="submission" date="2019-03" db="EMBL/GenBank/DDBJ databases">
        <title>Ramlibacter henchirensis DSM 14656, whole genome shotgun sequence.</title>
        <authorList>
            <person name="Zhang X."/>
            <person name="Feng G."/>
            <person name="Zhu H."/>
        </authorList>
    </citation>
    <scope>NUCLEOTIDE SEQUENCE [LARGE SCALE GENOMIC DNA]</scope>
    <source>
        <strain evidence="1 2">DSM 14656</strain>
    </source>
</reference>
<proteinExistence type="predicted"/>
<name>A0A4Z0BS90_9BURK</name>
<accession>A0A4Z0BS90</accession>
<protein>
    <submittedName>
        <fullName evidence="1">Uncharacterized protein</fullName>
    </submittedName>
</protein>
<dbReference type="OrthoDB" id="8908736at2"/>
<dbReference type="RefSeq" id="WP_135265233.1">
    <property type="nucleotide sequence ID" value="NZ_SMLM01000003.1"/>
</dbReference>
<organism evidence="1 2">
    <name type="scientific">Ramlibacter henchirensis</name>
    <dbReference type="NCBI Taxonomy" id="204072"/>
    <lineage>
        <taxon>Bacteria</taxon>
        <taxon>Pseudomonadati</taxon>
        <taxon>Pseudomonadota</taxon>
        <taxon>Betaproteobacteria</taxon>
        <taxon>Burkholderiales</taxon>
        <taxon>Comamonadaceae</taxon>
        <taxon>Ramlibacter</taxon>
    </lineage>
</organism>
<dbReference type="AlphaFoldDB" id="A0A4Z0BS90"/>
<dbReference type="Proteomes" id="UP000298180">
    <property type="component" value="Unassembled WGS sequence"/>
</dbReference>
<gene>
    <name evidence="1" type="ORF">EZ313_20900</name>
</gene>
<evidence type="ECO:0000313" key="1">
    <source>
        <dbReference type="EMBL" id="TFZ00895.1"/>
    </source>
</evidence>
<dbReference type="EMBL" id="SMLM01000003">
    <property type="protein sequence ID" value="TFZ00895.1"/>
    <property type="molecule type" value="Genomic_DNA"/>
</dbReference>
<sequence length="113" mass="12780">MSWITPSLRNSLYGLLGHSQPSESLLDNRLEDIREQMLELIDGDDGPRHPHVIRRIRYATDLQALWYLRGDLMAVLAGMHGEAQARRQVRGITDMFRGLLPGSLTSRPSPLFG</sequence>
<evidence type="ECO:0000313" key="2">
    <source>
        <dbReference type="Proteomes" id="UP000298180"/>
    </source>
</evidence>